<keyword evidence="2" id="KW-1185">Reference proteome</keyword>
<comment type="caution">
    <text evidence="1">The sequence shown here is derived from an EMBL/GenBank/DDBJ whole genome shotgun (WGS) entry which is preliminary data.</text>
</comment>
<organism evidence="1 2">
    <name type="scientific">Algibacter agarivorans</name>
    <dbReference type="NCBI Taxonomy" id="1109741"/>
    <lineage>
        <taxon>Bacteria</taxon>
        <taxon>Pseudomonadati</taxon>
        <taxon>Bacteroidota</taxon>
        <taxon>Flavobacteriia</taxon>
        <taxon>Flavobacteriales</taxon>
        <taxon>Flavobacteriaceae</taxon>
        <taxon>Algibacter</taxon>
    </lineage>
</organism>
<evidence type="ECO:0008006" key="3">
    <source>
        <dbReference type="Google" id="ProtNLM"/>
    </source>
</evidence>
<evidence type="ECO:0000313" key="2">
    <source>
        <dbReference type="Proteomes" id="UP001501302"/>
    </source>
</evidence>
<accession>A0ABP9GP00</accession>
<sequence length="63" mass="7416">MFYDAMEKVNHKCQLKDNRKNGYCLMYKNGTLVSASKYKAGKKLKEWSTFASFKRENKLSDLK</sequence>
<dbReference type="Proteomes" id="UP001501302">
    <property type="component" value="Unassembled WGS sequence"/>
</dbReference>
<evidence type="ECO:0000313" key="1">
    <source>
        <dbReference type="EMBL" id="GAA4949409.1"/>
    </source>
</evidence>
<dbReference type="EMBL" id="BAABJJ010000034">
    <property type="protein sequence ID" value="GAA4949409.1"/>
    <property type="molecule type" value="Genomic_DNA"/>
</dbReference>
<protein>
    <recommendedName>
        <fullName evidence="3">MORN repeat variant</fullName>
    </recommendedName>
</protein>
<reference evidence="2" key="1">
    <citation type="journal article" date="2019" name="Int. J. Syst. Evol. Microbiol.">
        <title>The Global Catalogue of Microorganisms (GCM) 10K type strain sequencing project: providing services to taxonomists for standard genome sequencing and annotation.</title>
        <authorList>
            <consortium name="The Broad Institute Genomics Platform"/>
            <consortium name="The Broad Institute Genome Sequencing Center for Infectious Disease"/>
            <person name="Wu L."/>
            <person name="Ma J."/>
        </authorList>
    </citation>
    <scope>NUCLEOTIDE SEQUENCE [LARGE SCALE GENOMIC DNA]</scope>
    <source>
        <strain evidence="2">JCM 18285</strain>
    </source>
</reference>
<name>A0ABP9GP00_9FLAO</name>
<proteinExistence type="predicted"/>
<gene>
    <name evidence="1" type="ORF">GCM10023314_23430</name>
</gene>